<proteinExistence type="predicted"/>
<organism evidence="2">
    <name type="scientific">Russula compacta</name>
    <dbReference type="NCBI Taxonomy" id="40490"/>
    <lineage>
        <taxon>Eukaryota</taxon>
        <taxon>Fungi</taxon>
        <taxon>Dikarya</taxon>
        <taxon>Basidiomycota</taxon>
        <taxon>Agaricomycotina</taxon>
        <taxon>Agaricomycetes</taxon>
        <taxon>Russulales</taxon>
        <taxon>Russulaceae</taxon>
        <taxon>Russula</taxon>
    </lineage>
</organism>
<reference evidence="2" key="1">
    <citation type="journal article" date="2018" name="Int. J. Biol. Macromol.">
        <title>Characterization and comparative mitogenomic analysis of six newly sequenced mitochondrial genomes from ectomycorrhizal fungi (Russula) and phylogenetic analysis of the Agaricomycetes.</title>
        <authorList>
            <person name="Li Q."/>
            <person name="Wang Q."/>
            <person name="Chen C."/>
            <person name="Jin X."/>
            <person name="Chen Z."/>
            <person name="Xiong C."/>
            <person name="Li P."/>
            <person name="Zhao J."/>
            <person name="Huang W."/>
        </authorList>
    </citation>
    <scope>NUCLEOTIDE SEQUENCE</scope>
</reference>
<dbReference type="EMBL" id="MH138072">
    <property type="protein sequence ID" value="AWB36064.1"/>
    <property type="molecule type" value="Genomic_DNA"/>
</dbReference>
<evidence type="ECO:0000313" key="2">
    <source>
        <dbReference type="EMBL" id="AWB36064.1"/>
    </source>
</evidence>
<dbReference type="RefSeq" id="YP_009487162.1">
    <property type="nucleotide sequence ID" value="NC_037773.1"/>
</dbReference>
<dbReference type="GeneID" id="36940474"/>
<protein>
    <submittedName>
        <fullName evidence="2">Uncharacterized protein</fullName>
    </submittedName>
</protein>
<feature type="region of interest" description="Disordered" evidence="1">
    <location>
        <begin position="78"/>
        <end position="100"/>
    </location>
</feature>
<name>A0A2S0U3J7_9AGAM</name>
<dbReference type="AlphaFoldDB" id="A0A2S0U3J7"/>
<keyword evidence="2" id="KW-0496">Mitochondrion</keyword>
<accession>A0A2S0U3J7</accession>
<sequence>MLKNIEIMKSELDRSFDSIPEYNLNLLEIPELNIGPKVETIPTSSTSLKLETIPTSSTSPKLLESSIELGNLNRHVEENWASNNSSPKSDSTVKPVNSDSNKIHNFKYEKLFK</sequence>
<gene>
    <name evidence="2" type="primary">orf113</name>
</gene>
<feature type="compositionally biased region" description="Polar residues" evidence="1">
    <location>
        <begin position="80"/>
        <end position="100"/>
    </location>
</feature>
<evidence type="ECO:0000256" key="1">
    <source>
        <dbReference type="SAM" id="MobiDB-lite"/>
    </source>
</evidence>
<geneLocation type="mitochondrion" evidence="2"/>